<dbReference type="EMBL" id="QUTH01001587">
    <property type="protein sequence ID" value="RHZ29993.1"/>
    <property type="molecule type" value="Genomic_DNA"/>
</dbReference>
<dbReference type="InterPro" id="IPR041588">
    <property type="entry name" value="Integrase_H2C2"/>
</dbReference>
<reference evidence="3 4" key="1">
    <citation type="submission" date="2018-08" db="EMBL/GenBank/DDBJ databases">
        <title>Aphanomyces genome sequencing and annotation.</title>
        <authorList>
            <person name="Minardi D."/>
            <person name="Oidtmann B."/>
            <person name="Van Der Giezen M."/>
            <person name="Studholme D.J."/>
        </authorList>
    </citation>
    <scope>NUCLEOTIDE SEQUENCE [LARGE SCALE GENOMIC DNA]</scope>
    <source>
        <strain evidence="3 4">Da</strain>
    </source>
</reference>
<dbReference type="VEuPathDB" id="FungiDB:H257_16955"/>
<keyword evidence="1" id="KW-0732">Signal</keyword>
<gene>
    <name evidence="3" type="ORF">DYB37_011664</name>
</gene>
<feature type="signal peptide" evidence="1">
    <location>
        <begin position="1"/>
        <end position="21"/>
    </location>
</feature>
<feature type="chain" id="PRO_5019046775" description="Integrase zinc-binding domain-containing protein" evidence="1">
    <location>
        <begin position="22"/>
        <end position="251"/>
    </location>
</feature>
<dbReference type="Gene3D" id="1.10.340.70">
    <property type="match status" value="1"/>
</dbReference>
<dbReference type="AlphaFoldDB" id="A0A418FIE3"/>
<organism evidence="3 4">
    <name type="scientific">Aphanomyces astaci</name>
    <name type="common">Crayfish plague agent</name>
    <dbReference type="NCBI Taxonomy" id="112090"/>
    <lineage>
        <taxon>Eukaryota</taxon>
        <taxon>Sar</taxon>
        <taxon>Stramenopiles</taxon>
        <taxon>Oomycota</taxon>
        <taxon>Saprolegniomycetes</taxon>
        <taxon>Saprolegniales</taxon>
        <taxon>Verrucalvaceae</taxon>
        <taxon>Aphanomyces</taxon>
    </lineage>
</organism>
<evidence type="ECO:0000313" key="3">
    <source>
        <dbReference type="EMBL" id="RHZ29993.1"/>
    </source>
</evidence>
<name>A0A418FIE3_APHAT</name>
<dbReference type="Proteomes" id="UP000285430">
    <property type="component" value="Unassembled WGS sequence"/>
</dbReference>
<evidence type="ECO:0000256" key="1">
    <source>
        <dbReference type="SAM" id="SignalP"/>
    </source>
</evidence>
<proteinExistence type="predicted"/>
<accession>A0A418FIE3</accession>
<protein>
    <recommendedName>
        <fullName evidence="2">Integrase zinc-binding domain-containing protein</fullName>
    </recommendedName>
</protein>
<feature type="domain" description="Integrase zinc-binding" evidence="2">
    <location>
        <begin position="21"/>
        <end position="62"/>
    </location>
</feature>
<evidence type="ECO:0000259" key="2">
    <source>
        <dbReference type="Pfam" id="PF17921"/>
    </source>
</evidence>
<sequence>MSTFKLVFLTFGTSQWVCIIAHQGAAGHRQIEATTKAVRDVFASTTLEADVKTFVQACIHCLSVDGSVVPRPLGSALHAEKPQFLIHFDWLSMPTATNGWQKILVVKDDMSGFVRLCTARQATTRQRQSKSKPVQLQTFAIYDFFLVDDVSRQVKKLSLHWHGPSKILQMYCEGGRDMIEDLVDHIAIGNEGFHVAKLGDVHEKNGEYQALVYWLGFDEEKKPHGSPCASSITIFPSFSAAGFTDMKTKNK</sequence>
<evidence type="ECO:0000313" key="4">
    <source>
        <dbReference type="Proteomes" id="UP000285430"/>
    </source>
</evidence>
<dbReference type="Pfam" id="PF17921">
    <property type="entry name" value="Integrase_H2C2"/>
    <property type="match status" value="1"/>
</dbReference>
<comment type="caution">
    <text evidence="3">The sequence shown here is derived from an EMBL/GenBank/DDBJ whole genome shotgun (WGS) entry which is preliminary data.</text>
</comment>